<proteinExistence type="predicted"/>
<feature type="transmembrane region" description="Helical" evidence="1">
    <location>
        <begin position="82"/>
        <end position="108"/>
    </location>
</feature>
<keyword evidence="1" id="KW-0472">Membrane</keyword>
<dbReference type="RefSeq" id="WP_310769277.1">
    <property type="nucleotide sequence ID" value="NZ_JBHRWR010000009.1"/>
</dbReference>
<feature type="transmembrane region" description="Helical" evidence="1">
    <location>
        <begin position="159"/>
        <end position="177"/>
    </location>
</feature>
<organism evidence="2 3">
    <name type="scientific">Streptomyces yaanensis</name>
    <dbReference type="NCBI Taxonomy" id="1142239"/>
    <lineage>
        <taxon>Bacteria</taxon>
        <taxon>Bacillati</taxon>
        <taxon>Actinomycetota</taxon>
        <taxon>Actinomycetes</taxon>
        <taxon>Kitasatosporales</taxon>
        <taxon>Streptomycetaceae</taxon>
        <taxon>Streptomyces</taxon>
    </lineage>
</organism>
<keyword evidence="1" id="KW-1133">Transmembrane helix</keyword>
<accession>A0ABV7SDK1</accession>
<evidence type="ECO:0000256" key="1">
    <source>
        <dbReference type="SAM" id="Phobius"/>
    </source>
</evidence>
<feature type="transmembrane region" description="Helical" evidence="1">
    <location>
        <begin position="43"/>
        <end position="62"/>
    </location>
</feature>
<dbReference type="EMBL" id="JBHRWR010000009">
    <property type="protein sequence ID" value="MFC3574703.1"/>
    <property type="molecule type" value="Genomic_DNA"/>
</dbReference>
<feature type="transmembrane region" description="Helical" evidence="1">
    <location>
        <begin position="21"/>
        <end position="37"/>
    </location>
</feature>
<sequence length="223" mass="22410">MIPLLRYQSALLLRSQRWLPPFLLYAVFLAIGVQSGQPVLDSLGYAAAAVLPVAAWLVRICATNEPPAARSCVGAAVGPGRAHLACLLVALGASAALGTAATVVVTLISSHTSTDHRIRLSAVQSAGAGLIVALVCALLGTAVGALTTWPLLRSPGRAVPALMLAALLALVLSGSPARTAVTALVTGSQTARVPAPLLPLALAALLTAAAVAVACALTTRRSP</sequence>
<keyword evidence="1" id="KW-0812">Transmembrane</keyword>
<feature type="transmembrane region" description="Helical" evidence="1">
    <location>
        <begin position="197"/>
        <end position="217"/>
    </location>
</feature>
<comment type="caution">
    <text evidence="2">The sequence shown here is derived from an EMBL/GenBank/DDBJ whole genome shotgun (WGS) entry which is preliminary data.</text>
</comment>
<dbReference type="Proteomes" id="UP001595701">
    <property type="component" value="Unassembled WGS sequence"/>
</dbReference>
<keyword evidence="3" id="KW-1185">Reference proteome</keyword>
<protein>
    <submittedName>
        <fullName evidence="2">ABC transporter</fullName>
    </submittedName>
</protein>
<feature type="transmembrane region" description="Helical" evidence="1">
    <location>
        <begin position="128"/>
        <end position="152"/>
    </location>
</feature>
<evidence type="ECO:0000313" key="3">
    <source>
        <dbReference type="Proteomes" id="UP001595701"/>
    </source>
</evidence>
<gene>
    <name evidence="2" type="ORF">ACFOZ0_15750</name>
</gene>
<reference evidence="3" key="1">
    <citation type="journal article" date="2019" name="Int. J. Syst. Evol. Microbiol.">
        <title>The Global Catalogue of Microorganisms (GCM) 10K type strain sequencing project: providing services to taxonomists for standard genome sequencing and annotation.</title>
        <authorList>
            <consortium name="The Broad Institute Genomics Platform"/>
            <consortium name="The Broad Institute Genome Sequencing Center for Infectious Disease"/>
            <person name="Wu L."/>
            <person name="Ma J."/>
        </authorList>
    </citation>
    <scope>NUCLEOTIDE SEQUENCE [LARGE SCALE GENOMIC DNA]</scope>
    <source>
        <strain evidence="3">CGMCC 4.7035</strain>
    </source>
</reference>
<evidence type="ECO:0000313" key="2">
    <source>
        <dbReference type="EMBL" id="MFC3574703.1"/>
    </source>
</evidence>
<name>A0ABV7SDK1_9ACTN</name>